<name>A0A0K6H1N7_9GAMM</name>
<dbReference type="SUPFAM" id="SSF109604">
    <property type="entry name" value="HD-domain/PDEase-like"/>
    <property type="match status" value="1"/>
</dbReference>
<sequence length="402" mass="45546">MPDTLFASQPIYDHTGKIYAHELLYRHEDGITAFEVGDSVATSEVLYNLCTGLLDYVEHIKLPVCVNVSTEFLLSGLFLPLAPEHVIVELVERIEPTNEIVDAIRRWVAKGFRFALDDFEFQDSWQPLLELATIIKVDIERTPFEVAQQRYEELRHLNVLWLAERIEDEPTLNSYKELGFDLFQGYFLAKPTVVEGKRVPSAAATQLTLVINQLFSEEPELYEIVAALQTDPVLVVNLLRIANSPYYGVTRKIESLKEVVMLLGLEPLRKWVLLIVSVKGQAPEKTKFVLTRAYMCSELARKKDPFNRLSGPAFLVGLLAGSDVLLGIDKKTFLRDLNISEAVRAAVLQRGGELGDYLKAVEAFEYDLAMKTPLEKHGDLFDVYQQCHFLVNELLSNVAIEQ</sequence>
<dbReference type="Proteomes" id="UP000182598">
    <property type="component" value="Unassembled WGS sequence"/>
</dbReference>
<dbReference type="InterPro" id="IPR014408">
    <property type="entry name" value="dGMP_Pdiesterase_EAL/HD-GYP"/>
</dbReference>
<dbReference type="SUPFAM" id="SSF141868">
    <property type="entry name" value="EAL domain-like"/>
    <property type="match status" value="1"/>
</dbReference>
<feature type="domain" description="EAL" evidence="1">
    <location>
        <begin position="1"/>
        <end position="205"/>
    </location>
</feature>
<dbReference type="PROSITE" id="PS51833">
    <property type="entry name" value="HDOD"/>
    <property type="match status" value="1"/>
</dbReference>
<dbReference type="PROSITE" id="PS50883">
    <property type="entry name" value="EAL"/>
    <property type="match status" value="1"/>
</dbReference>
<evidence type="ECO:0000259" key="1">
    <source>
        <dbReference type="PROSITE" id="PS50883"/>
    </source>
</evidence>
<dbReference type="InterPro" id="IPR001633">
    <property type="entry name" value="EAL_dom"/>
</dbReference>
<dbReference type="Pfam" id="PF08668">
    <property type="entry name" value="HDOD"/>
    <property type="match status" value="1"/>
</dbReference>
<dbReference type="Pfam" id="PF00563">
    <property type="entry name" value="EAL"/>
    <property type="match status" value="1"/>
</dbReference>
<dbReference type="InterPro" id="IPR035919">
    <property type="entry name" value="EAL_sf"/>
</dbReference>
<evidence type="ECO:0000313" key="4">
    <source>
        <dbReference type="Proteomes" id="UP000182598"/>
    </source>
</evidence>
<organism evidence="3 4">
    <name type="scientific">Pseudidiomarina woesei</name>
    <dbReference type="NCBI Taxonomy" id="1381080"/>
    <lineage>
        <taxon>Bacteria</taxon>
        <taxon>Pseudomonadati</taxon>
        <taxon>Pseudomonadota</taxon>
        <taxon>Gammaproteobacteria</taxon>
        <taxon>Alteromonadales</taxon>
        <taxon>Idiomarinaceae</taxon>
        <taxon>Pseudidiomarina</taxon>
    </lineage>
</organism>
<evidence type="ECO:0000259" key="2">
    <source>
        <dbReference type="PROSITE" id="PS51833"/>
    </source>
</evidence>
<keyword evidence="4" id="KW-1185">Reference proteome</keyword>
<dbReference type="PANTHER" id="PTHR33525:SF4">
    <property type="entry name" value="CYCLIC DI-GMP PHOSPHODIESTERASE CDGJ"/>
    <property type="match status" value="1"/>
</dbReference>
<dbReference type="AlphaFoldDB" id="A0A0K6H1N7"/>
<reference evidence="4" key="1">
    <citation type="submission" date="2015-08" db="EMBL/GenBank/DDBJ databases">
        <authorList>
            <person name="Varghese N."/>
        </authorList>
    </citation>
    <scope>NUCLEOTIDE SEQUENCE [LARGE SCALE GENOMIC DNA]</scope>
    <source>
        <strain evidence="4">DSM 27808</strain>
    </source>
</reference>
<dbReference type="PANTHER" id="PTHR33525">
    <property type="match status" value="1"/>
</dbReference>
<dbReference type="SMART" id="SM00052">
    <property type="entry name" value="EAL"/>
    <property type="match status" value="1"/>
</dbReference>
<evidence type="ECO:0000313" key="3">
    <source>
        <dbReference type="EMBL" id="CUA84736.1"/>
    </source>
</evidence>
<dbReference type="Gene3D" id="1.10.3210.10">
    <property type="entry name" value="Hypothetical protein af1432"/>
    <property type="match status" value="1"/>
</dbReference>
<accession>A0A0K6H1N7</accession>
<protein>
    <submittedName>
        <fullName evidence="3">C-di-GMP-related signal transduction protein, contains EAL and HDOD domains</fullName>
    </submittedName>
</protein>
<dbReference type="InterPro" id="IPR013976">
    <property type="entry name" value="HDOD"/>
</dbReference>
<feature type="domain" description="HDOD" evidence="2">
    <location>
        <begin position="200"/>
        <end position="390"/>
    </location>
</feature>
<gene>
    <name evidence="3" type="ORF">Ga0061064_0991</name>
</gene>
<dbReference type="PIRSF" id="PIRSF003180">
    <property type="entry name" value="DiGMPpdiest_YuxH"/>
    <property type="match status" value="1"/>
</dbReference>
<dbReference type="Gene3D" id="3.20.20.450">
    <property type="entry name" value="EAL domain"/>
    <property type="match status" value="1"/>
</dbReference>
<dbReference type="EMBL" id="CYHB01000002">
    <property type="protein sequence ID" value="CUA84736.1"/>
    <property type="molecule type" value="Genomic_DNA"/>
</dbReference>
<dbReference type="InterPro" id="IPR052340">
    <property type="entry name" value="RNase_Y/CdgJ"/>
</dbReference>
<proteinExistence type="predicted"/>
<dbReference type="RefSeq" id="WP_055438662.1">
    <property type="nucleotide sequence ID" value="NZ_CYHB01000002.1"/>
</dbReference>
<dbReference type="OrthoDB" id="9804751at2"/>